<reference evidence="1" key="1">
    <citation type="journal article" date="2011" name="PLoS Biol.">
        <title>Gene gain and loss during evolution of obligate parasitism in the white rust pathogen of Arabidopsis thaliana.</title>
        <authorList>
            <person name="Kemen E."/>
            <person name="Gardiner A."/>
            <person name="Schultz-Larsen T."/>
            <person name="Kemen A.C."/>
            <person name="Balmuth A.L."/>
            <person name="Robert-Seilaniantz A."/>
            <person name="Bailey K."/>
            <person name="Holub E."/>
            <person name="Studholme D.J."/>
            <person name="Maclean D."/>
            <person name="Jones J.D."/>
        </authorList>
    </citation>
    <scope>NUCLEOTIDE SEQUENCE</scope>
</reference>
<gene>
    <name evidence="1" type="primary">AlNc14C95G5842</name>
    <name evidence="1" type="ORF">ALNC14_066240</name>
</gene>
<organism evidence="1">
    <name type="scientific">Albugo laibachii Nc14</name>
    <dbReference type="NCBI Taxonomy" id="890382"/>
    <lineage>
        <taxon>Eukaryota</taxon>
        <taxon>Sar</taxon>
        <taxon>Stramenopiles</taxon>
        <taxon>Oomycota</taxon>
        <taxon>Peronosporomycetes</taxon>
        <taxon>Albuginales</taxon>
        <taxon>Albuginaceae</taxon>
        <taxon>Albugo</taxon>
    </lineage>
</organism>
<dbReference type="EMBL" id="FR824140">
    <property type="protein sequence ID" value="CCA20481.1"/>
    <property type="molecule type" value="Genomic_DNA"/>
</dbReference>
<accession>F0WGW6</accession>
<evidence type="ECO:0000313" key="1">
    <source>
        <dbReference type="EMBL" id="CCA20481.1"/>
    </source>
</evidence>
<dbReference type="HOGENOM" id="CLU_1663903_0_0_1"/>
<dbReference type="AlphaFoldDB" id="F0WGW6"/>
<sequence>MPTFQGLICDNVTTSSASLEDDVGKTLSVTSYDAKAKEQYRVELLKPNVSDTDNYATLCRRRTLRVVIEQKGKSPWILGSSIKLHTHWLVVYSIVFQANMKLDYESGSDSGSDHEEDHQYNHWCDLLSEFENDRFSIDRGYLMIVMSHTRSPDVYFVAL</sequence>
<proteinExistence type="predicted"/>
<reference evidence="1" key="2">
    <citation type="submission" date="2011-02" db="EMBL/GenBank/DDBJ databases">
        <authorList>
            <person name="MacLean D."/>
        </authorList>
    </citation>
    <scope>NUCLEOTIDE SEQUENCE</scope>
</reference>
<protein>
    <submittedName>
        <fullName evidence="1">AlNc14C95G5842 protein</fullName>
    </submittedName>
</protein>
<name>F0WGW6_9STRA</name>